<dbReference type="KEGG" id="cko:CKO_00618"/>
<dbReference type="Proteomes" id="UP000008148">
    <property type="component" value="Chromosome"/>
</dbReference>
<evidence type="ECO:0000313" key="2">
    <source>
        <dbReference type="Proteomes" id="UP000008148"/>
    </source>
</evidence>
<reference evidence="1 2" key="1">
    <citation type="submission" date="2007-08" db="EMBL/GenBank/DDBJ databases">
        <authorList>
            <consortium name="The Citrobacter koseri Genome Sequencing Project"/>
            <person name="McClelland M."/>
            <person name="Sanderson E.K."/>
            <person name="Porwollik S."/>
            <person name="Spieth J."/>
            <person name="Clifton W.S."/>
            <person name="Latreille P."/>
            <person name="Courtney L."/>
            <person name="Wang C."/>
            <person name="Pepin K."/>
            <person name="Bhonagiri V."/>
            <person name="Nash W."/>
            <person name="Johnson M."/>
            <person name="Thiruvilangam P."/>
            <person name="Wilson R."/>
        </authorList>
    </citation>
    <scope>NUCLEOTIDE SEQUENCE [LARGE SCALE GENOMIC DNA]</scope>
    <source>
        <strain evidence="2">ATCC BAA-895 / CDC 4225-83 / SGSC4696</strain>
    </source>
</reference>
<evidence type="ECO:0000313" key="1">
    <source>
        <dbReference type="EMBL" id="ABV11772.1"/>
    </source>
</evidence>
<gene>
    <name evidence="1" type="ordered locus">CKO_00618</name>
</gene>
<dbReference type="EMBL" id="CP000822">
    <property type="protein sequence ID" value="ABV11772.1"/>
    <property type="molecule type" value="Genomic_DNA"/>
</dbReference>
<dbReference type="AlphaFoldDB" id="A8AE59"/>
<protein>
    <submittedName>
        <fullName evidence="1">Uncharacterized protein</fullName>
    </submittedName>
</protein>
<accession>A8AE59</accession>
<sequence>MIFPSCQETRRESQVLISRATALCPCVFIRRGVDIPSLFHRPVQRC</sequence>
<name>A8AE59_CITK8</name>
<keyword evidence="2" id="KW-1185">Reference proteome</keyword>
<organism evidence="1 2">
    <name type="scientific">Citrobacter koseri (strain ATCC BAA-895 / CDC 4225-83 / SGSC4696)</name>
    <dbReference type="NCBI Taxonomy" id="290338"/>
    <lineage>
        <taxon>Bacteria</taxon>
        <taxon>Pseudomonadati</taxon>
        <taxon>Pseudomonadota</taxon>
        <taxon>Gammaproteobacteria</taxon>
        <taxon>Enterobacterales</taxon>
        <taxon>Enterobacteriaceae</taxon>
        <taxon>Citrobacter</taxon>
    </lineage>
</organism>
<dbReference type="HOGENOM" id="CLU_3181782_0_0_6"/>
<proteinExistence type="predicted"/>